<dbReference type="SUPFAM" id="SSF103473">
    <property type="entry name" value="MFS general substrate transporter"/>
    <property type="match status" value="1"/>
</dbReference>
<dbReference type="EMBL" id="JAFJYC010000001">
    <property type="protein sequence ID" value="MBT9431267.1"/>
    <property type="molecule type" value="Genomic_DNA"/>
</dbReference>
<keyword evidence="1" id="KW-0472">Membrane</keyword>
<dbReference type="Pfam" id="PF06779">
    <property type="entry name" value="MFS_4"/>
    <property type="match status" value="1"/>
</dbReference>
<accession>A0ABS5Y960</accession>
<feature type="transmembrane region" description="Helical" evidence="1">
    <location>
        <begin position="234"/>
        <end position="256"/>
    </location>
</feature>
<feature type="transmembrane region" description="Helical" evidence="1">
    <location>
        <begin position="93"/>
        <end position="111"/>
    </location>
</feature>
<organism evidence="2 3">
    <name type="scientific">Candidatus Sodalis endolongispinus</name>
    <dbReference type="NCBI Taxonomy" id="2812662"/>
    <lineage>
        <taxon>Bacteria</taxon>
        <taxon>Pseudomonadati</taxon>
        <taxon>Pseudomonadota</taxon>
        <taxon>Gammaproteobacteria</taxon>
        <taxon>Enterobacterales</taxon>
        <taxon>Bruguierivoracaceae</taxon>
        <taxon>Sodalis</taxon>
    </lineage>
</organism>
<protein>
    <submittedName>
        <fullName evidence="2">YbfB/YjiJ family MFS transporter</fullName>
    </submittedName>
</protein>
<dbReference type="InterPro" id="IPR010645">
    <property type="entry name" value="MFS_4"/>
</dbReference>
<dbReference type="Gene3D" id="1.20.1250.20">
    <property type="entry name" value="MFS general substrate transporter like domains"/>
    <property type="match status" value="1"/>
</dbReference>
<feature type="transmembrane region" description="Helical" evidence="1">
    <location>
        <begin position="154"/>
        <end position="171"/>
    </location>
</feature>
<evidence type="ECO:0000313" key="3">
    <source>
        <dbReference type="Proteomes" id="UP000811282"/>
    </source>
</evidence>
<feature type="transmembrane region" description="Helical" evidence="1">
    <location>
        <begin position="123"/>
        <end position="148"/>
    </location>
</feature>
<feature type="transmembrane region" description="Helical" evidence="1">
    <location>
        <begin position="202"/>
        <end position="222"/>
    </location>
</feature>
<feature type="transmembrane region" description="Helical" evidence="1">
    <location>
        <begin position="70"/>
        <end position="87"/>
    </location>
</feature>
<reference evidence="2 3" key="1">
    <citation type="journal article" date="2021" name="Genome Biol. Evol.">
        <title>The evolution of interdependence in a four-way mealybug symbiosis.</title>
        <authorList>
            <person name="Garber A.I."/>
            <person name="Kupper M."/>
            <person name="Laetsch D.R."/>
            <person name="Weldon S.R."/>
            <person name="Ladinsky M.S."/>
            <person name="Bjorkman P.J."/>
            <person name="McCutcheon J.P."/>
        </authorList>
    </citation>
    <scope>NUCLEOTIDE SEQUENCE [LARGE SCALE GENOMIC DNA]</scope>
    <source>
        <strain evidence="2">SOD</strain>
    </source>
</reference>
<proteinExistence type="predicted"/>
<evidence type="ECO:0000313" key="2">
    <source>
        <dbReference type="EMBL" id="MBT9431267.1"/>
    </source>
</evidence>
<name>A0ABS5Y960_9GAMM</name>
<keyword evidence="1" id="KW-0812">Transmembrane</keyword>
<keyword evidence="1" id="KW-1133">Transmembrane helix</keyword>
<feature type="transmembrane region" description="Helical" evidence="1">
    <location>
        <begin position="39"/>
        <end position="58"/>
    </location>
</feature>
<dbReference type="RefSeq" id="WP_215668416.1">
    <property type="nucleotide sequence ID" value="NZ_JAFJYC010000001.1"/>
</dbReference>
<evidence type="ECO:0000256" key="1">
    <source>
        <dbReference type="SAM" id="Phobius"/>
    </source>
</evidence>
<comment type="caution">
    <text evidence="2">The sequence shown here is derived from an EMBL/GenBank/DDBJ whole genome shotgun (WGS) entry which is preliminary data.</text>
</comment>
<dbReference type="InterPro" id="IPR036259">
    <property type="entry name" value="MFS_trans_sf"/>
</dbReference>
<sequence length="375" mass="39479">MAIKVALSGFLALLVAMGIGRFAFTPQVPLMIADGQLTLTSAALVAAFNYLGYLLGAYDAMRARRGMEKRLWLGGVDLVVGAAASALDTHAALRFLIGWSSGWAMVLVAAWTNNQLLRLRRPALSAAVFAGPGTGIFASGMLAMLLHYCRVDAATAWLVYGAVAAVLIAFISRNLPRSGTLAHPAQTARVAALSLPLKKLLWSYYLAGFGYILPATFLSQMAAQRFPASAFGQWVWPVFGAASVGAASVGGIVLGILTRHRLSAGRRLALTLWAQGVGVLLMISLPGIGSLIVGALLTGGGFLSVVQLTLECSRRQAPDHLRHMAGLLTCGYALGQLAGPMLSALSSWWTGRLEPALLASMLALAIAGLLVWRQP</sequence>
<gene>
    <name evidence="2" type="ORF">JZM24_02200</name>
</gene>
<dbReference type="PANTHER" id="PTHR23537:SF1">
    <property type="entry name" value="SUGAR TRANSPORTER"/>
    <property type="match status" value="1"/>
</dbReference>
<dbReference type="Proteomes" id="UP000811282">
    <property type="component" value="Unassembled WGS sequence"/>
</dbReference>
<dbReference type="PANTHER" id="PTHR23537">
    <property type="match status" value="1"/>
</dbReference>
<feature type="transmembrane region" description="Helical" evidence="1">
    <location>
        <begin position="355"/>
        <end position="372"/>
    </location>
</feature>
<keyword evidence="3" id="KW-1185">Reference proteome</keyword>